<dbReference type="Gene3D" id="2.60.40.1930">
    <property type="match status" value="1"/>
</dbReference>
<protein>
    <recommendedName>
        <fullName evidence="4">Macroglobulin domain-containing protein</fullName>
    </recommendedName>
</protein>
<sequence>MMALQIKYQPHTIKALFALLMFLSAHVAHCQQAGLDSITKKFDTYRRHALQEKLYVHLDQYFYFTGETLWFSIYYVDGSFHKPLNVSKVAYVEILDRNNAPMVQVKVELSNGMGKGSAFLPATIPSGNYTLRAYTQWMKNFDAGFFFRQEITIVNPFTKPEIEASKSTADHRIAFFPEGGQLVYGLPGQVAFTITDMSGNGIHRNGAIINQQNDTIVTFRPHRFGMGRFSFTPAAGQEYRAVVRDHNGRPVVHAFPKISDTGYVMAVTENNNQVKISVSCKPNGTNPAFVYLFAHSRNVVIRAEMKILKAQQCEFVIDRNNLREGVNHFTILDEAQRPVCERLYFRQPSPALTIRASTDQQQYGTRRKVTLQLQSGLRDQPVPANLSVAITKIDSLSAHNPHDIFRYLMLSSDLQGKVELPAYYFTPNDADVALATDNLMLTRGWRKFNWDKILSSDLTFAHIPEYRGHIVRASATRASDTTKGSVLTYLAVPGKQVRFRGARSNARGELLFDVGLLTGQHKMLMLTTPNQSGNARLEVKNPFSSEPAAGISPFRLPAGAEKKFLERSIAMQVQDIFYEETSTQAAQPISDTLAFYGKADETYYLDRYTRFPVMEEVMREYVPGVFVRKRKDGFHFIVIDATNGGVFSADPMILLDGVPLFDADRIMEVDPRKVKKLEVVKRKYHLGPLSMPGIVSYTTYQGDIAGVEMDPGSISLNYEALQQYREFSSPHYTNQQQFGSRMPDRRYLIYWAPHVTTGTDGTCTLEFYTSDVTGTFQISVQGLAKSGDAGSTVQTFTVR</sequence>
<evidence type="ECO:0008006" key="4">
    <source>
        <dbReference type="Google" id="ProtNLM"/>
    </source>
</evidence>
<dbReference type="RefSeq" id="WP_254164706.1">
    <property type="nucleotide sequence ID" value="NZ_JAHESF010000015.1"/>
</dbReference>
<dbReference type="AlphaFoldDB" id="A0AAP2GJM5"/>
<name>A0AAP2GJM5_9BACT</name>
<accession>A0AAP2GJM5</accession>
<proteinExistence type="predicted"/>
<gene>
    <name evidence="2" type="ORF">KK083_16515</name>
</gene>
<evidence type="ECO:0000256" key="1">
    <source>
        <dbReference type="SAM" id="SignalP"/>
    </source>
</evidence>
<feature type="signal peptide" evidence="1">
    <location>
        <begin position="1"/>
        <end position="30"/>
    </location>
</feature>
<organism evidence="2 3">
    <name type="scientific">Chryseosolibacter histidini</name>
    <dbReference type="NCBI Taxonomy" id="2782349"/>
    <lineage>
        <taxon>Bacteria</taxon>
        <taxon>Pseudomonadati</taxon>
        <taxon>Bacteroidota</taxon>
        <taxon>Cytophagia</taxon>
        <taxon>Cytophagales</taxon>
        <taxon>Chryseotaleaceae</taxon>
        <taxon>Chryseosolibacter</taxon>
    </lineage>
</organism>
<reference evidence="2 3" key="1">
    <citation type="submission" date="2021-05" db="EMBL/GenBank/DDBJ databases">
        <title>A Polyphasic approach of four new species of the genus Ohtaekwangia: Ohtaekwangia histidinii sp. nov., Ohtaekwangia cretensis sp. nov., Ohtaekwangia indiensis sp. nov., Ohtaekwangia reichenbachii sp. nov. from diverse environment.</title>
        <authorList>
            <person name="Octaviana S."/>
        </authorList>
    </citation>
    <scope>NUCLEOTIDE SEQUENCE [LARGE SCALE GENOMIC DNA]</scope>
    <source>
        <strain evidence="2 3">PWU4</strain>
    </source>
</reference>
<evidence type="ECO:0000313" key="3">
    <source>
        <dbReference type="Proteomes" id="UP001319200"/>
    </source>
</evidence>
<dbReference type="EMBL" id="JAHESF010000015">
    <property type="protein sequence ID" value="MBT1698496.1"/>
    <property type="molecule type" value="Genomic_DNA"/>
</dbReference>
<keyword evidence="3" id="KW-1185">Reference proteome</keyword>
<feature type="chain" id="PRO_5042857270" description="Macroglobulin domain-containing protein" evidence="1">
    <location>
        <begin position="31"/>
        <end position="799"/>
    </location>
</feature>
<comment type="caution">
    <text evidence="2">The sequence shown here is derived from an EMBL/GenBank/DDBJ whole genome shotgun (WGS) entry which is preliminary data.</text>
</comment>
<evidence type="ECO:0000313" key="2">
    <source>
        <dbReference type="EMBL" id="MBT1698496.1"/>
    </source>
</evidence>
<dbReference type="Proteomes" id="UP001319200">
    <property type="component" value="Unassembled WGS sequence"/>
</dbReference>
<keyword evidence="1" id="KW-0732">Signal</keyword>